<dbReference type="Pfam" id="PF04055">
    <property type="entry name" value="Radical_SAM"/>
    <property type="match status" value="1"/>
</dbReference>
<dbReference type="Proteomes" id="UP000615687">
    <property type="component" value="Unassembled WGS sequence"/>
</dbReference>
<keyword evidence="6" id="KW-0411">Iron-sulfur</keyword>
<dbReference type="SMART" id="SM00729">
    <property type="entry name" value="Elp3"/>
    <property type="match status" value="1"/>
</dbReference>
<keyword evidence="5" id="KW-0408">Iron</keyword>
<dbReference type="SFLD" id="SFLDS00029">
    <property type="entry name" value="Radical_SAM"/>
    <property type="match status" value="1"/>
</dbReference>
<dbReference type="InterPro" id="IPR007197">
    <property type="entry name" value="rSAM"/>
</dbReference>
<dbReference type="CDD" id="cd01335">
    <property type="entry name" value="Radical_SAM"/>
    <property type="match status" value="1"/>
</dbReference>
<comment type="cofactor">
    <cofactor evidence="1">
        <name>[4Fe-4S] cluster</name>
        <dbReference type="ChEBI" id="CHEBI:49883"/>
    </cofactor>
</comment>
<dbReference type="SUPFAM" id="SSF102114">
    <property type="entry name" value="Radical SAM enzymes"/>
    <property type="match status" value="1"/>
</dbReference>
<evidence type="ECO:0000256" key="5">
    <source>
        <dbReference type="ARBA" id="ARBA00023004"/>
    </source>
</evidence>
<dbReference type="SFLD" id="SFLDG01072">
    <property type="entry name" value="dehydrogenase_like"/>
    <property type="match status" value="1"/>
</dbReference>
<proteinExistence type="predicted"/>
<dbReference type="Gene3D" id="3.20.20.70">
    <property type="entry name" value="Aldolase class I"/>
    <property type="match status" value="1"/>
</dbReference>
<dbReference type="PROSITE" id="PS01305">
    <property type="entry name" value="MOAA_NIFB_PQQE"/>
    <property type="match status" value="1"/>
</dbReference>
<evidence type="ECO:0000313" key="9">
    <source>
        <dbReference type="Proteomes" id="UP000615687"/>
    </source>
</evidence>
<evidence type="ECO:0000256" key="1">
    <source>
        <dbReference type="ARBA" id="ARBA00001966"/>
    </source>
</evidence>
<keyword evidence="3" id="KW-0949">S-adenosyl-L-methionine</keyword>
<sequence length="401" mass="44827">MAMLTDIDFTEHYVPFTTFVVKVVSRCNLNCSYCYMYNLQDSTYRSQPGRMKLDVAEAMAGRIREHLLGHGLKGTAIILHGGEPLLMGRNYMRQWLNVVQEGLGGGIEASFNIQSNGVLIDDEWISFLADSNVRIGLSIDGPRSVHDRFRLYHDGRGSYDDVVKAIRLLNAHPRGQEIFTTVMSVVNLDVDPDEVWAEFKSLGIYGFDISLPHANHAHPPPGGRWTYRDWLIRLFDLWFDDPQTHGFRYFENVIRMLAGYPHSSDNIGGKPVGVIVVETNGDYEGTDALKCTEHGMTKLGLGVVKNPIDAVYDVPMVAKLQQKHVPVCGTCQDCRASDVCGGGYLPHRYSTLADGPLEQGFNNPSIYCNALYGLIEHAYERLSVHIEKSRNRAGTGTRPCL</sequence>
<dbReference type="InterPro" id="IPR023867">
    <property type="entry name" value="Sulphatase_maturase_rSAM"/>
</dbReference>
<evidence type="ECO:0000256" key="6">
    <source>
        <dbReference type="ARBA" id="ARBA00023014"/>
    </source>
</evidence>
<dbReference type="PANTHER" id="PTHR43273:SF8">
    <property type="entry name" value="RADICAL SAM DOMAIN PROTEIN"/>
    <property type="match status" value="1"/>
</dbReference>
<keyword evidence="4" id="KW-0479">Metal-binding</keyword>
<dbReference type="InterPro" id="IPR000385">
    <property type="entry name" value="MoaA_NifB_PqqE_Fe-S-bd_CS"/>
</dbReference>
<feature type="domain" description="Radical SAM core" evidence="7">
    <location>
        <begin position="12"/>
        <end position="261"/>
    </location>
</feature>
<dbReference type="SFLD" id="SFLDG01067">
    <property type="entry name" value="SPASM/twitch_domain_containing"/>
    <property type="match status" value="1"/>
</dbReference>
<evidence type="ECO:0000256" key="4">
    <source>
        <dbReference type="ARBA" id="ARBA00022723"/>
    </source>
</evidence>
<keyword evidence="9" id="KW-1185">Reference proteome</keyword>
<dbReference type="PANTHER" id="PTHR43273">
    <property type="entry name" value="ANAEROBIC SULFATASE-MATURATING ENZYME HOMOLOG ASLB-RELATED"/>
    <property type="match status" value="1"/>
</dbReference>
<dbReference type="InterPro" id="IPR013785">
    <property type="entry name" value="Aldolase_TIM"/>
</dbReference>
<dbReference type="InterPro" id="IPR006638">
    <property type="entry name" value="Elp3/MiaA/NifB-like_rSAM"/>
</dbReference>
<evidence type="ECO:0000256" key="3">
    <source>
        <dbReference type="ARBA" id="ARBA00022691"/>
    </source>
</evidence>
<reference evidence="8 9" key="1">
    <citation type="submission" date="2020-09" db="EMBL/GenBank/DDBJ databases">
        <title>The genome sequence of type strain Labrenzia polysiphoniae KACC 19711.</title>
        <authorList>
            <person name="Liu Y."/>
        </authorList>
    </citation>
    <scope>NUCLEOTIDE SEQUENCE [LARGE SCALE GENOMIC DNA]</scope>
    <source>
        <strain evidence="8 9">KACC 19711</strain>
    </source>
</reference>
<gene>
    <name evidence="8" type="ORF">IG617_15260</name>
</gene>
<evidence type="ECO:0000259" key="7">
    <source>
        <dbReference type="PROSITE" id="PS51918"/>
    </source>
</evidence>
<evidence type="ECO:0000256" key="2">
    <source>
        <dbReference type="ARBA" id="ARBA00022485"/>
    </source>
</evidence>
<protein>
    <submittedName>
        <fullName evidence="8">Radical SAM protein</fullName>
    </submittedName>
</protein>
<keyword evidence="2" id="KW-0004">4Fe-4S</keyword>
<dbReference type="EMBL" id="JACYXJ010000005">
    <property type="protein sequence ID" value="MBD8877655.1"/>
    <property type="molecule type" value="Genomic_DNA"/>
</dbReference>
<name>A0ABR9CF21_9HYPH</name>
<dbReference type="InterPro" id="IPR058240">
    <property type="entry name" value="rSAM_sf"/>
</dbReference>
<organism evidence="8 9">
    <name type="scientific">Roseibium polysiphoniae</name>
    <dbReference type="NCBI Taxonomy" id="2571221"/>
    <lineage>
        <taxon>Bacteria</taxon>
        <taxon>Pseudomonadati</taxon>
        <taxon>Pseudomonadota</taxon>
        <taxon>Alphaproteobacteria</taxon>
        <taxon>Hyphomicrobiales</taxon>
        <taxon>Stappiaceae</taxon>
        <taxon>Roseibium</taxon>
    </lineage>
</organism>
<dbReference type="PROSITE" id="PS51918">
    <property type="entry name" value="RADICAL_SAM"/>
    <property type="match status" value="1"/>
</dbReference>
<dbReference type="SFLD" id="SFLDG01386">
    <property type="entry name" value="main_SPASM_domain-containing"/>
    <property type="match status" value="1"/>
</dbReference>
<comment type="caution">
    <text evidence="8">The sequence shown here is derived from an EMBL/GenBank/DDBJ whole genome shotgun (WGS) entry which is preliminary data.</text>
</comment>
<dbReference type="RefSeq" id="WP_192110091.1">
    <property type="nucleotide sequence ID" value="NZ_JACYXJ010000005.1"/>
</dbReference>
<evidence type="ECO:0000313" key="8">
    <source>
        <dbReference type="EMBL" id="MBD8877655.1"/>
    </source>
</evidence>
<accession>A0ABR9CF21</accession>